<dbReference type="SUPFAM" id="SSF47413">
    <property type="entry name" value="lambda repressor-like DNA-binding domains"/>
    <property type="match status" value="1"/>
</dbReference>
<dbReference type="InterPro" id="IPR001387">
    <property type="entry name" value="Cro/C1-type_HTH"/>
</dbReference>
<dbReference type="CDD" id="cd00093">
    <property type="entry name" value="HTH_XRE"/>
    <property type="match status" value="1"/>
</dbReference>
<dbReference type="SMART" id="SM00530">
    <property type="entry name" value="HTH_XRE"/>
    <property type="match status" value="1"/>
</dbReference>
<dbReference type="AlphaFoldDB" id="A0AAU2V6C6"/>
<sequence>MAGRGRAEQVQSPREFYGEELRLRREAAGLTQSELGERVICSGSLIAHFEAGRRKPRPDLAERLDAALGTEGFFVRMLRTLDTFRFADHFAAAADAEQLATVIEEYAPILVPGILQTEAYARAVFRAYQPQAHPDELETKVVNRLRRAQILADHDSPHVWVILGENVLGTAVGGPAVMAEQLRHVAELGRSGRVLTQVVPRAVGAHGAMGSMLSLMRFADEPDLAYVEGTHTGVLHDDPAVVGRCRYAYDLARAAALPPEASLALLETAAEEYDHEH</sequence>
<dbReference type="Pfam" id="PF19054">
    <property type="entry name" value="DUF5753"/>
    <property type="match status" value="1"/>
</dbReference>
<name>A0AAU2V6C6_9ACTN</name>
<evidence type="ECO:0000313" key="2">
    <source>
        <dbReference type="EMBL" id="WTW62900.1"/>
    </source>
</evidence>
<dbReference type="InterPro" id="IPR043917">
    <property type="entry name" value="DUF5753"/>
</dbReference>
<reference evidence="2" key="1">
    <citation type="submission" date="2022-10" db="EMBL/GenBank/DDBJ databases">
        <title>The complete genomes of actinobacterial strains from the NBC collection.</title>
        <authorList>
            <person name="Joergensen T.S."/>
            <person name="Alvarez Arevalo M."/>
            <person name="Sterndorff E.B."/>
            <person name="Faurdal D."/>
            <person name="Vuksanovic O."/>
            <person name="Mourched A.-S."/>
            <person name="Charusanti P."/>
            <person name="Shaw S."/>
            <person name="Blin K."/>
            <person name="Weber T."/>
        </authorList>
    </citation>
    <scope>NUCLEOTIDE SEQUENCE</scope>
    <source>
        <strain evidence="2">NBC_00003</strain>
    </source>
</reference>
<feature type="domain" description="HTH cro/C1-type" evidence="1">
    <location>
        <begin position="21"/>
        <end position="74"/>
    </location>
</feature>
<dbReference type="EMBL" id="CP108318">
    <property type="protein sequence ID" value="WTW62900.1"/>
    <property type="molecule type" value="Genomic_DNA"/>
</dbReference>
<organism evidence="2">
    <name type="scientific">Streptomyces sp. NBC_00003</name>
    <dbReference type="NCBI Taxonomy" id="2903608"/>
    <lineage>
        <taxon>Bacteria</taxon>
        <taxon>Bacillati</taxon>
        <taxon>Actinomycetota</taxon>
        <taxon>Actinomycetes</taxon>
        <taxon>Kitasatosporales</taxon>
        <taxon>Streptomycetaceae</taxon>
        <taxon>Streptomyces</taxon>
    </lineage>
</organism>
<proteinExistence type="predicted"/>
<gene>
    <name evidence="2" type="ORF">OG549_20845</name>
</gene>
<dbReference type="InterPro" id="IPR010982">
    <property type="entry name" value="Lambda_DNA-bd_dom_sf"/>
</dbReference>
<protein>
    <submittedName>
        <fullName evidence="2">Helix-turn-helix transcriptional regulator</fullName>
    </submittedName>
</protein>
<dbReference type="PROSITE" id="PS50943">
    <property type="entry name" value="HTH_CROC1"/>
    <property type="match status" value="1"/>
</dbReference>
<accession>A0AAU2V6C6</accession>
<evidence type="ECO:0000259" key="1">
    <source>
        <dbReference type="PROSITE" id="PS50943"/>
    </source>
</evidence>
<dbReference type="GO" id="GO:0003677">
    <property type="term" value="F:DNA binding"/>
    <property type="evidence" value="ECO:0007669"/>
    <property type="project" value="InterPro"/>
</dbReference>
<dbReference type="Pfam" id="PF13560">
    <property type="entry name" value="HTH_31"/>
    <property type="match status" value="1"/>
</dbReference>
<dbReference type="Gene3D" id="1.10.260.40">
    <property type="entry name" value="lambda repressor-like DNA-binding domains"/>
    <property type="match status" value="1"/>
</dbReference>